<dbReference type="PANTHER" id="PTHR24198">
    <property type="entry name" value="ANKYRIN REPEAT AND PROTEIN KINASE DOMAIN-CONTAINING PROTEIN"/>
    <property type="match status" value="1"/>
</dbReference>
<name>A0A1V6S232_9EURO</name>
<feature type="chain" id="PRO_5012799741" evidence="4">
    <location>
        <begin position="23"/>
        <end position="443"/>
    </location>
</feature>
<keyword evidence="6" id="KW-1185">Reference proteome</keyword>
<keyword evidence="2 3" id="KW-0040">ANK repeat</keyword>
<dbReference type="AlphaFoldDB" id="A0A1V6S232"/>
<evidence type="ECO:0000256" key="1">
    <source>
        <dbReference type="ARBA" id="ARBA00022737"/>
    </source>
</evidence>
<dbReference type="Proteomes" id="UP000191518">
    <property type="component" value="Unassembled WGS sequence"/>
</dbReference>
<feature type="repeat" description="ANK" evidence="3">
    <location>
        <begin position="368"/>
        <end position="408"/>
    </location>
</feature>
<accession>A0A1V6S232</accession>
<gene>
    <name evidence="5" type="ORF">PENVUL_c011G01928</name>
</gene>
<keyword evidence="4" id="KW-0732">Signal</keyword>
<dbReference type="Pfam" id="PF12796">
    <property type="entry name" value="Ank_2"/>
    <property type="match status" value="2"/>
</dbReference>
<evidence type="ECO:0000256" key="2">
    <source>
        <dbReference type="ARBA" id="ARBA00023043"/>
    </source>
</evidence>
<dbReference type="SMART" id="SM00248">
    <property type="entry name" value="ANK"/>
    <property type="match status" value="8"/>
</dbReference>
<dbReference type="PROSITE" id="PS50088">
    <property type="entry name" value="ANK_REPEAT"/>
    <property type="match status" value="3"/>
</dbReference>
<dbReference type="PROSITE" id="PS50297">
    <property type="entry name" value="ANK_REP_REGION"/>
    <property type="match status" value="1"/>
</dbReference>
<keyword evidence="1" id="KW-0677">Repeat</keyword>
<organism evidence="5 6">
    <name type="scientific">Penicillium vulpinum</name>
    <dbReference type="NCBI Taxonomy" id="29845"/>
    <lineage>
        <taxon>Eukaryota</taxon>
        <taxon>Fungi</taxon>
        <taxon>Dikarya</taxon>
        <taxon>Ascomycota</taxon>
        <taxon>Pezizomycotina</taxon>
        <taxon>Eurotiomycetes</taxon>
        <taxon>Eurotiomycetidae</taxon>
        <taxon>Eurotiales</taxon>
        <taxon>Aspergillaceae</taxon>
        <taxon>Penicillium</taxon>
    </lineage>
</organism>
<feature type="repeat" description="ANK" evidence="3">
    <location>
        <begin position="212"/>
        <end position="246"/>
    </location>
</feature>
<protein>
    <submittedName>
        <fullName evidence="5">Uncharacterized protein</fullName>
    </submittedName>
</protein>
<dbReference type="STRING" id="29845.A0A1V6S232"/>
<dbReference type="EMBL" id="MDYP01000011">
    <property type="protein sequence ID" value="OQE07916.1"/>
    <property type="molecule type" value="Genomic_DNA"/>
</dbReference>
<evidence type="ECO:0000313" key="6">
    <source>
        <dbReference type="Proteomes" id="UP000191518"/>
    </source>
</evidence>
<evidence type="ECO:0000256" key="4">
    <source>
        <dbReference type="SAM" id="SignalP"/>
    </source>
</evidence>
<dbReference type="Gene3D" id="1.25.40.20">
    <property type="entry name" value="Ankyrin repeat-containing domain"/>
    <property type="match status" value="4"/>
</dbReference>
<dbReference type="Pfam" id="PF00023">
    <property type="entry name" value="Ank"/>
    <property type="match status" value="2"/>
</dbReference>
<sequence>MISLLQLSNELLLLISTKLTYGEDLSHLLQVNHRLYTLLLPRLYQQNVKTSRCQGLLKCAADGNERGVRHFLYWGAYVDVQSMFSRRGQRAWSLPGAWLGVLPYMLQTSRRTPLGVAVGAGHDAIVALLLNHGAKLDDSEEQQKWSQLDYPAVSALLAGHESTLALLLEWGAQTEGPNLLFGGLINCAVASGQMPMLKLLIKFGVDLNIEVNGVYPLNWAVRRIPNYASMVEVLLDNGADIALVDDDKGHLLREAIGYGTIETLHLLLKRGVSYHESLFNFAINKCTVETVRLLLDYGARIEFESVVCAVRSRNCDILELLIDHGFDLNGRDSNGCTILHRAVCREPPFKTRTICGLSANSRVSLFPKRSSPLHVAAYCRRRRDERSTTEEIVKCLIRRGADVNARARQRQTPLYWAWKYASPAVQQLLLENGADWTDMLTIY</sequence>
<comment type="caution">
    <text evidence="5">The sequence shown here is derived from an EMBL/GenBank/DDBJ whole genome shotgun (WGS) entry which is preliminary data.</text>
</comment>
<dbReference type="InterPro" id="IPR036770">
    <property type="entry name" value="Ankyrin_rpt-contain_sf"/>
</dbReference>
<evidence type="ECO:0000256" key="3">
    <source>
        <dbReference type="PROSITE-ProRule" id="PRU00023"/>
    </source>
</evidence>
<dbReference type="InterPro" id="IPR002110">
    <property type="entry name" value="Ankyrin_rpt"/>
</dbReference>
<dbReference type="PANTHER" id="PTHR24198:SF165">
    <property type="entry name" value="ANKYRIN REPEAT-CONTAINING PROTEIN-RELATED"/>
    <property type="match status" value="1"/>
</dbReference>
<reference evidence="6" key="1">
    <citation type="journal article" date="2017" name="Nat. Microbiol.">
        <title>Global analysis of biosynthetic gene clusters reveals vast potential of secondary metabolite production in Penicillium species.</title>
        <authorList>
            <person name="Nielsen J.C."/>
            <person name="Grijseels S."/>
            <person name="Prigent S."/>
            <person name="Ji B."/>
            <person name="Dainat J."/>
            <person name="Nielsen K.F."/>
            <person name="Frisvad J.C."/>
            <person name="Workman M."/>
            <person name="Nielsen J."/>
        </authorList>
    </citation>
    <scope>NUCLEOTIDE SEQUENCE [LARGE SCALE GENOMIC DNA]</scope>
    <source>
        <strain evidence="6">IBT 29486</strain>
    </source>
</reference>
<evidence type="ECO:0000313" key="5">
    <source>
        <dbReference type="EMBL" id="OQE07916.1"/>
    </source>
</evidence>
<feature type="repeat" description="ANK" evidence="3">
    <location>
        <begin position="109"/>
        <end position="141"/>
    </location>
</feature>
<proteinExistence type="predicted"/>
<feature type="signal peptide" evidence="4">
    <location>
        <begin position="1"/>
        <end position="22"/>
    </location>
</feature>
<dbReference type="SUPFAM" id="SSF48403">
    <property type="entry name" value="Ankyrin repeat"/>
    <property type="match status" value="1"/>
</dbReference>